<evidence type="ECO:0000259" key="1">
    <source>
        <dbReference type="SMART" id="SM00387"/>
    </source>
</evidence>
<proteinExistence type="predicted"/>
<evidence type="ECO:0000313" key="3">
    <source>
        <dbReference type="Proteomes" id="UP000656732"/>
    </source>
</evidence>
<dbReference type="SUPFAM" id="SSF55874">
    <property type="entry name" value="ATPase domain of HSP90 chaperone/DNA topoisomerase II/histidine kinase"/>
    <property type="match status" value="1"/>
</dbReference>
<organism evidence="2 3">
    <name type="scientific">Streptomyces pilosus</name>
    <dbReference type="NCBI Taxonomy" id="28893"/>
    <lineage>
        <taxon>Bacteria</taxon>
        <taxon>Bacillati</taxon>
        <taxon>Actinomycetota</taxon>
        <taxon>Actinomycetes</taxon>
        <taxon>Kitasatosporales</taxon>
        <taxon>Streptomycetaceae</taxon>
        <taxon>Streptomyces</taxon>
    </lineage>
</organism>
<dbReference type="Proteomes" id="UP000656732">
    <property type="component" value="Unassembled WGS sequence"/>
</dbReference>
<dbReference type="Pfam" id="PF02518">
    <property type="entry name" value="HATPase_c"/>
    <property type="match status" value="1"/>
</dbReference>
<reference evidence="2" key="1">
    <citation type="journal article" date="2014" name="Int. J. Syst. Evol. Microbiol.">
        <title>Complete genome sequence of Corynebacterium casei LMG S-19264T (=DSM 44701T), isolated from a smear-ripened cheese.</title>
        <authorList>
            <consortium name="US DOE Joint Genome Institute (JGI-PGF)"/>
            <person name="Walter F."/>
            <person name="Albersmeier A."/>
            <person name="Kalinowski J."/>
            <person name="Ruckert C."/>
        </authorList>
    </citation>
    <scope>NUCLEOTIDE SEQUENCE</scope>
    <source>
        <strain evidence="2">JCM 4403</strain>
    </source>
</reference>
<name>A0A918BSB8_9ACTN</name>
<sequence>MAGAEAAGRGRAGAGDVTAAPGSAVATCLPVGSDTDLTWVRQQIRQVAAGLGFGLVQLTKLVTAASELARNTLVYGGGGHVEITPLERGTIRGVRLSFVDSGPGIHDVELAMTDGYTSGDGLGLGLSGARRLVHEFELDTAPGRGTTVTVVVWTADLPAARPGE</sequence>
<dbReference type="InterPro" id="IPR036890">
    <property type="entry name" value="HATPase_C_sf"/>
</dbReference>
<dbReference type="InterPro" id="IPR003594">
    <property type="entry name" value="HATPase_dom"/>
</dbReference>
<gene>
    <name evidence="2" type="primary">rsbT</name>
    <name evidence="2" type="ORF">GCM10010280_40940</name>
</gene>
<feature type="domain" description="Histidine kinase/HSP90-like ATPase" evidence="1">
    <location>
        <begin position="56"/>
        <end position="156"/>
    </location>
</feature>
<dbReference type="EMBL" id="BMTU01000007">
    <property type="protein sequence ID" value="GGQ89237.1"/>
    <property type="molecule type" value="Genomic_DNA"/>
</dbReference>
<dbReference type="SMART" id="SM00387">
    <property type="entry name" value="HATPase_c"/>
    <property type="match status" value="1"/>
</dbReference>
<dbReference type="Gene3D" id="3.30.565.10">
    <property type="entry name" value="Histidine kinase-like ATPase, C-terminal domain"/>
    <property type="match status" value="1"/>
</dbReference>
<reference evidence="2" key="2">
    <citation type="submission" date="2020-09" db="EMBL/GenBank/DDBJ databases">
        <authorList>
            <person name="Sun Q."/>
            <person name="Ohkuma M."/>
        </authorList>
    </citation>
    <scope>NUCLEOTIDE SEQUENCE</scope>
    <source>
        <strain evidence="2">JCM 4403</strain>
    </source>
</reference>
<evidence type="ECO:0000313" key="2">
    <source>
        <dbReference type="EMBL" id="GGQ89237.1"/>
    </source>
</evidence>
<keyword evidence="3" id="KW-1185">Reference proteome</keyword>
<protein>
    <submittedName>
        <fullName evidence="2">Anti-sigma regulatory factor</fullName>
    </submittedName>
</protein>
<accession>A0A918BSB8</accession>
<dbReference type="AlphaFoldDB" id="A0A918BSB8"/>
<comment type="caution">
    <text evidence="2">The sequence shown here is derived from an EMBL/GenBank/DDBJ whole genome shotgun (WGS) entry which is preliminary data.</text>
</comment>